<evidence type="ECO:0000256" key="8">
    <source>
        <dbReference type="ARBA" id="ARBA00022833"/>
    </source>
</evidence>
<evidence type="ECO:0000256" key="6">
    <source>
        <dbReference type="ARBA" id="ARBA00022771"/>
    </source>
</evidence>
<keyword evidence="6" id="KW-0863">Zinc-finger</keyword>
<dbReference type="SUPFAM" id="SSF53092">
    <property type="entry name" value="Creatinase/prolidase N-terminal domain"/>
    <property type="match status" value="1"/>
</dbReference>
<dbReference type="SUPFAM" id="SSF55920">
    <property type="entry name" value="Creatinase/aminopeptidase"/>
    <property type="match status" value="1"/>
</dbReference>
<dbReference type="Pfam" id="PF01556">
    <property type="entry name" value="DnaJ_C"/>
    <property type="match status" value="1"/>
</dbReference>
<dbReference type="GO" id="GO:0070006">
    <property type="term" value="F:metalloaminopeptidase activity"/>
    <property type="evidence" value="ECO:0007669"/>
    <property type="project" value="InterPro"/>
</dbReference>
<keyword evidence="8" id="KW-0862">Zinc</keyword>
<evidence type="ECO:0000256" key="12">
    <source>
        <dbReference type="ARBA" id="ARBA00043990"/>
    </source>
</evidence>
<keyword evidence="7" id="KW-0378">Hydrolase</keyword>
<evidence type="ECO:0000256" key="1">
    <source>
        <dbReference type="ARBA" id="ARBA00001936"/>
    </source>
</evidence>
<keyword evidence="3" id="KW-0645">Protease</keyword>
<evidence type="ECO:0000313" key="21">
    <source>
        <dbReference type="EMBL" id="CAD7641457.1"/>
    </source>
</evidence>
<keyword evidence="22" id="KW-1185">Reference proteome</keyword>
<evidence type="ECO:0000256" key="17">
    <source>
        <dbReference type="ARBA" id="ARBA00044351"/>
    </source>
</evidence>
<feature type="compositionally biased region" description="Basic and acidic residues" evidence="19">
    <location>
        <begin position="123"/>
        <end position="144"/>
    </location>
</feature>
<evidence type="ECO:0000256" key="13">
    <source>
        <dbReference type="ARBA" id="ARBA00044051"/>
    </source>
</evidence>
<dbReference type="Gene3D" id="3.40.350.10">
    <property type="entry name" value="Creatinase/prolidase N-terminal domain"/>
    <property type="match status" value="1"/>
</dbReference>
<dbReference type="InterPro" id="IPR002939">
    <property type="entry name" value="DnaJ_C"/>
</dbReference>
<sequence length="503" mass="57158">RGEDTIHPLKVSLEDLYNGKTSKLQLSRNIFCKACDGLKHLDGRHILIRSKPGEVIVPGAVKGIRGEGMPIYRNPFEKGNLYIKFNVEFPENHFINEAQLKQFEAILPQRLDAMEIDLNDEHTEEVDLHDYDPSNDRSNGRSEAYDSDEEDGRRGPGDKCIRVKGMYQMGCHTLAIDASLHRQNRRRLLDRLKEKNLGTNGVIVLQGGETQNMYCTDVEPVFRQESYFHWTFGVKEPDSYGAIDVNTGKSYLFVPQLPESYAIWMGKLLTTKDFKEIYGVDECYFTPQICDVIAGLKPDLLLTLQGVNSDSQKITREAVFDGIGKFKVDNKLLYKEISECRVVKTDAELEVMRYTNRISSEGHKEVMRQIRPGMTEYQLESIFRHYTYYNGGARNMSYTCICGSGENGATLHYGHAGAPNDKTVSDGEMCLFDMGCEYYCYSSDITCSFPSNGKFTSDQKIIYESVLKASRAVMSAVKPGVSWRDMHLLAEQTQLQDLLQTRK</sequence>
<evidence type="ECO:0000256" key="14">
    <source>
        <dbReference type="ARBA" id="ARBA00044141"/>
    </source>
</evidence>
<proteinExistence type="inferred from homology"/>
<keyword evidence="5" id="KW-0677">Repeat</keyword>
<evidence type="ECO:0000256" key="15">
    <source>
        <dbReference type="ARBA" id="ARBA00044252"/>
    </source>
</evidence>
<dbReference type="GO" id="GO:0030145">
    <property type="term" value="F:manganese ion binding"/>
    <property type="evidence" value="ECO:0007669"/>
    <property type="project" value="InterPro"/>
</dbReference>
<dbReference type="Gene3D" id="2.60.260.20">
    <property type="entry name" value="Urease metallochaperone UreE, N-terminal domain"/>
    <property type="match status" value="1"/>
</dbReference>
<dbReference type="Pfam" id="PF05195">
    <property type="entry name" value="AMP_N"/>
    <property type="match status" value="1"/>
</dbReference>
<evidence type="ECO:0000256" key="11">
    <source>
        <dbReference type="ARBA" id="ARBA00023211"/>
    </source>
</evidence>
<dbReference type="InterPro" id="IPR036005">
    <property type="entry name" value="Creatinase/aminopeptidase-like"/>
</dbReference>
<comment type="cofactor">
    <cofactor evidence="1">
        <name>Mn(2+)</name>
        <dbReference type="ChEBI" id="CHEBI:29035"/>
    </cofactor>
</comment>
<accession>A0A7R9LGT0</accession>
<feature type="non-terminal residue" evidence="21">
    <location>
        <position position="503"/>
    </location>
</feature>
<dbReference type="GO" id="GO:0006508">
    <property type="term" value="P:proteolysis"/>
    <property type="evidence" value="ECO:0007669"/>
    <property type="project" value="UniProtKB-KW"/>
</dbReference>
<evidence type="ECO:0000256" key="18">
    <source>
        <dbReference type="ARBA" id="ARBA00048994"/>
    </source>
</evidence>
<evidence type="ECO:0000256" key="16">
    <source>
        <dbReference type="ARBA" id="ARBA00044284"/>
    </source>
</evidence>
<protein>
    <recommendedName>
        <fullName evidence="14">Xaa-Pro dipeptidase</fullName>
        <ecNumber evidence="13">3.4.13.9</ecNumber>
    </recommendedName>
    <alternativeName>
        <fullName evidence="17">Imidodipeptidase</fullName>
    </alternativeName>
    <alternativeName>
        <fullName evidence="15">Peptidase D</fullName>
    </alternativeName>
    <alternativeName>
        <fullName evidence="16">Proline dipeptidase</fullName>
    </alternativeName>
</protein>
<dbReference type="GO" id="GO:0102009">
    <property type="term" value="F:proline dipeptidase activity"/>
    <property type="evidence" value="ECO:0007669"/>
    <property type="project" value="UniProtKB-EC"/>
</dbReference>
<evidence type="ECO:0000256" key="3">
    <source>
        <dbReference type="ARBA" id="ARBA00022670"/>
    </source>
</evidence>
<dbReference type="AlphaFoldDB" id="A0A7R9LGT0"/>
<evidence type="ECO:0000256" key="4">
    <source>
        <dbReference type="ARBA" id="ARBA00022723"/>
    </source>
</evidence>
<reference evidence="21" key="1">
    <citation type="submission" date="2020-11" db="EMBL/GenBank/DDBJ databases">
        <authorList>
            <person name="Tran Van P."/>
        </authorList>
    </citation>
    <scope>NUCLEOTIDE SEQUENCE</scope>
</reference>
<dbReference type="GO" id="GO:0051082">
    <property type="term" value="F:unfolded protein binding"/>
    <property type="evidence" value="ECO:0007669"/>
    <property type="project" value="InterPro"/>
</dbReference>
<dbReference type="OrthoDB" id="10261878at2759"/>
<dbReference type="SMART" id="SM01011">
    <property type="entry name" value="AMP_N"/>
    <property type="match status" value="1"/>
</dbReference>
<evidence type="ECO:0000313" key="22">
    <source>
        <dbReference type="Proteomes" id="UP000728032"/>
    </source>
</evidence>
<name>A0A7R9LGT0_9ACAR</name>
<keyword evidence="4" id="KW-0479">Metal-binding</keyword>
<dbReference type="Pfam" id="PF00557">
    <property type="entry name" value="Peptidase_M24"/>
    <property type="match status" value="1"/>
</dbReference>
<keyword evidence="10" id="KW-0482">Metalloprotease</keyword>
<dbReference type="InterPro" id="IPR029149">
    <property type="entry name" value="Creatin/AminoP/Spt16_N"/>
</dbReference>
<dbReference type="SUPFAM" id="SSF49493">
    <property type="entry name" value="HSP40/DnaJ peptide-binding domain"/>
    <property type="match status" value="1"/>
</dbReference>
<dbReference type="EC" id="3.4.13.9" evidence="13"/>
<comment type="catalytic activity">
    <reaction evidence="18">
        <text>Xaa-L-Pro dipeptide + H2O = an L-alpha-amino acid + L-proline</text>
        <dbReference type="Rhea" id="RHEA:76407"/>
        <dbReference type="ChEBI" id="CHEBI:15377"/>
        <dbReference type="ChEBI" id="CHEBI:59869"/>
        <dbReference type="ChEBI" id="CHEBI:60039"/>
        <dbReference type="ChEBI" id="CHEBI:195196"/>
        <dbReference type="EC" id="3.4.13.9"/>
    </reaction>
</comment>
<keyword evidence="9" id="KW-0224">Dipeptidase</keyword>
<dbReference type="EMBL" id="CAJPVJ010000852">
    <property type="protein sequence ID" value="CAG2163536.1"/>
    <property type="molecule type" value="Genomic_DNA"/>
</dbReference>
<dbReference type="InterPro" id="IPR007865">
    <property type="entry name" value="Aminopep_P_N"/>
</dbReference>
<feature type="domain" description="Aminopeptidase P N-terminal" evidence="20">
    <location>
        <begin position="176"/>
        <end position="312"/>
    </location>
</feature>
<dbReference type="GO" id="GO:0008270">
    <property type="term" value="F:zinc ion binding"/>
    <property type="evidence" value="ECO:0007669"/>
    <property type="project" value="UniProtKB-KW"/>
</dbReference>
<evidence type="ECO:0000256" key="5">
    <source>
        <dbReference type="ARBA" id="ARBA00022737"/>
    </source>
</evidence>
<dbReference type="InterPro" id="IPR052433">
    <property type="entry name" value="X-Pro_dipept-like"/>
</dbReference>
<organism evidence="21">
    <name type="scientific">Oppiella nova</name>
    <dbReference type="NCBI Taxonomy" id="334625"/>
    <lineage>
        <taxon>Eukaryota</taxon>
        <taxon>Metazoa</taxon>
        <taxon>Ecdysozoa</taxon>
        <taxon>Arthropoda</taxon>
        <taxon>Chelicerata</taxon>
        <taxon>Arachnida</taxon>
        <taxon>Acari</taxon>
        <taxon>Acariformes</taxon>
        <taxon>Sarcoptiformes</taxon>
        <taxon>Oribatida</taxon>
        <taxon>Brachypylina</taxon>
        <taxon>Oppioidea</taxon>
        <taxon>Oppiidae</taxon>
        <taxon>Oppiella</taxon>
    </lineage>
</organism>
<evidence type="ECO:0000256" key="10">
    <source>
        <dbReference type="ARBA" id="ARBA00023049"/>
    </source>
</evidence>
<dbReference type="PANTHER" id="PTHR48480">
    <property type="match status" value="1"/>
</dbReference>
<comment type="subunit">
    <text evidence="2">Homodimer.</text>
</comment>
<dbReference type="InterPro" id="IPR000994">
    <property type="entry name" value="Pept_M24"/>
</dbReference>
<evidence type="ECO:0000256" key="7">
    <source>
        <dbReference type="ARBA" id="ARBA00022801"/>
    </source>
</evidence>
<feature type="non-terminal residue" evidence="21">
    <location>
        <position position="1"/>
    </location>
</feature>
<evidence type="ECO:0000259" key="20">
    <source>
        <dbReference type="SMART" id="SM01011"/>
    </source>
</evidence>
<keyword evidence="11" id="KW-0464">Manganese</keyword>
<gene>
    <name evidence="21" type="ORF">ONB1V03_LOCUS3110</name>
</gene>
<dbReference type="PANTHER" id="PTHR48480:SF2">
    <property type="entry name" value="PEPTIDASE D"/>
    <property type="match status" value="1"/>
</dbReference>
<dbReference type="Gene3D" id="3.90.230.10">
    <property type="entry name" value="Creatinase/methionine aminopeptidase superfamily"/>
    <property type="match status" value="1"/>
</dbReference>
<evidence type="ECO:0000256" key="2">
    <source>
        <dbReference type="ARBA" id="ARBA00011738"/>
    </source>
</evidence>
<dbReference type="FunFam" id="2.60.260.20:FF:000003">
    <property type="entry name" value="DnaJ subfamily A member 2"/>
    <property type="match status" value="1"/>
</dbReference>
<evidence type="ECO:0000256" key="19">
    <source>
        <dbReference type="SAM" id="MobiDB-lite"/>
    </source>
</evidence>
<feature type="region of interest" description="Disordered" evidence="19">
    <location>
        <begin position="123"/>
        <end position="159"/>
    </location>
</feature>
<dbReference type="EMBL" id="OC915677">
    <property type="protein sequence ID" value="CAD7641457.1"/>
    <property type="molecule type" value="Genomic_DNA"/>
</dbReference>
<evidence type="ECO:0000256" key="9">
    <source>
        <dbReference type="ARBA" id="ARBA00022997"/>
    </source>
</evidence>
<comment type="similarity">
    <text evidence="12">Belongs to the peptidase M24B family. Eukaryotic-type prolidase subfamily.</text>
</comment>
<dbReference type="InterPro" id="IPR008971">
    <property type="entry name" value="HSP40/DnaJ_pept-bd"/>
</dbReference>
<dbReference type="GO" id="GO:0006457">
    <property type="term" value="P:protein folding"/>
    <property type="evidence" value="ECO:0007669"/>
    <property type="project" value="InterPro"/>
</dbReference>
<dbReference type="Proteomes" id="UP000728032">
    <property type="component" value="Unassembled WGS sequence"/>
</dbReference>